<dbReference type="AlphaFoldDB" id="A0AAV9AFZ1"/>
<comment type="caution">
    <text evidence="1">The sequence shown here is derived from an EMBL/GenBank/DDBJ whole genome shotgun (WGS) entry which is preliminary data.</text>
</comment>
<organism evidence="1 2">
    <name type="scientific">Acorus gramineus</name>
    <name type="common">Dwarf sweet flag</name>
    <dbReference type="NCBI Taxonomy" id="55184"/>
    <lineage>
        <taxon>Eukaryota</taxon>
        <taxon>Viridiplantae</taxon>
        <taxon>Streptophyta</taxon>
        <taxon>Embryophyta</taxon>
        <taxon>Tracheophyta</taxon>
        <taxon>Spermatophyta</taxon>
        <taxon>Magnoliopsida</taxon>
        <taxon>Liliopsida</taxon>
        <taxon>Acoraceae</taxon>
        <taxon>Acorus</taxon>
    </lineage>
</organism>
<dbReference type="PANTHER" id="PTHR36369">
    <property type="entry name" value="TRANSMEMBRANE PROTEIN"/>
    <property type="match status" value="1"/>
</dbReference>
<evidence type="ECO:0000313" key="2">
    <source>
        <dbReference type="Proteomes" id="UP001179952"/>
    </source>
</evidence>
<gene>
    <name evidence="1" type="ORF">QJS04_geneDACA013551</name>
</gene>
<reference evidence="1" key="2">
    <citation type="submission" date="2023-06" db="EMBL/GenBank/DDBJ databases">
        <authorList>
            <person name="Ma L."/>
            <person name="Liu K.-W."/>
            <person name="Li Z."/>
            <person name="Hsiao Y.-Y."/>
            <person name="Qi Y."/>
            <person name="Fu T."/>
            <person name="Tang G."/>
            <person name="Zhang D."/>
            <person name="Sun W.-H."/>
            <person name="Liu D.-K."/>
            <person name="Li Y."/>
            <person name="Chen G.-Z."/>
            <person name="Liu X.-D."/>
            <person name="Liao X.-Y."/>
            <person name="Jiang Y.-T."/>
            <person name="Yu X."/>
            <person name="Hao Y."/>
            <person name="Huang J."/>
            <person name="Zhao X.-W."/>
            <person name="Ke S."/>
            <person name="Chen Y.-Y."/>
            <person name="Wu W.-L."/>
            <person name="Hsu J.-L."/>
            <person name="Lin Y.-F."/>
            <person name="Huang M.-D."/>
            <person name="Li C.-Y."/>
            <person name="Huang L."/>
            <person name="Wang Z.-W."/>
            <person name="Zhao X."/>
            <person name="Zhong W.-Y."/>
            <person name="Peng D.-H."/>
            <person name="Ahmad S."/>
            <person name="Lan S."/>
            <person name="Zhang J.-S."/>
            <person name="Tsai W.-C."/>
            <person name="Van De Peer Y."/>
            <person name="Liu Z.-J."/>
        </authorList>
    </citation>
    <scope>NUCLEOTIDE SEQUENCE</scope>
    <source>
        <strain evidence="1">SCP</strain>
        <tissue evidence="1">Leaves</tissue>
    </source>
</reference>
<dbReference type="EMBL" id="JAUJYN010000009">
    <property type="protein sequence ID" value="KAK1263112.1"/>
    <property type="molecule type" value="Genomic_DNA"/>
</dbReference>
<name>A0AAV9AFZ1_ACOGR</name>
<sequence>MDLLEATAPIDAFLLNRLISFTTAAAATTTTSSLWTWVAVLTTAALSLWRIRAVHSSTPRHRPNDTAIKGHKCEVVHAHHQITTVDDALEEEEEEEEAPVPRHVEVVSVSLTKGRYALYFHGEVDEAVDVPDISEGVEDEGGVMDGGDGLLLGWRGDLGWYAWQDLAALDGSVVRLWDGVNRRRHAVVEL</sequence>
<evidence type="ECO:0000313" key="1">
    <source>
        <dbReference type="EMBL" id="KAK1263112.1"/>
    </source>
</evidence>
<accession>A0AAV9AFZ1</accession>
<dbReference type="Proteomes" id="UP001179952">
    <property type="component" value="Unassembled WGS sequence"/>
</dbReference>
<protein>
    <submittedName>
        <fullName evidence="1">Uncharacterized protein</fullName>
    </submittedName>
</protein>
<keyword evidence="2" id="KW-1185">Reference proteome</keyword>
<dbReference type="PANTHER" id="PTHR36369:SF1">
    <property type="entry name" value="TRANSMEMBRANE PROTEIN"/>
    <property type="match status" value="1"/>
</dbReference>
<reference evidence="1" key="1">
    <citation type="journal article" date="2023" name="Nat. Commun.">
        <title>Diploid and tetraploid genomes of Acorus and the evolution of monocots.</title>
        <authorList>
            <person name="Ma L."/>
            <person name="Liu K.W."/>
            <person name="Li Z."/>
            <person name="Hsiao Y.Y."/>
            <person name="Qi Y."/>
            <person name="Fu T."/>
            <person name="Tang G.D."/>
            <person name="Zhang D."/>
            <person name="Sun W.H."/>
            <person name="Liu D.K."/>
            <person name="Li Y."/>
            <person name="Chen G.Z."/>
            <person name="Liu X.D."/>
            <person name="Liao X.Y."/>
            <person name="Jiang Y.T."/>
            <person name="Yu X."/>
            <person name="Hao Y."/>
            <person name="Huang J."/>
            <person name="Zhao X.W."/>
            <person name="Ke S."/>
            <person name="Chen Y.Y."/>
            <person name="Wu W.L."/>
            <person name="Hsu J.L."/>
            <person name="Lin Y.F."/>
            <person name="Huang M.D."/>
            <person name="Li C.Y."/>
            <person name="Huang L."/>
            <person name="Wang Z.W."/>
            <person name="Zhao X."/>
            <person name="Zhong W.Y."/>
            <person name="Peng D.H."/>
            <person name="Ahmad S."/>
            <person name="Lan S."/>
            <person name="Zhang J.S."/>
            <person name="Tsai W.C."/>
            <person name="Van de Peer Y."/>
            <person name="Liu Z.J."/>
        </authorList>
    </citation>
    <scope>NUCLEOTIDE SEQUENCE</scope>
    <source>
        <strain evidence="1">SCP</strain>
    </source>
</reference>
<proteinExistence type="predicted"/>